<name>A0A4V2PXR3_9SPHI</name>
<comment type="caution">
    <text evidence="1">The sequence shown here is derived from an EMBL/GenBank/DDBJ whole genome shotgun (WGS) entry which is preliminary data.</text>
</comment>
<dbReference type="AlphaFoldDB" id="A0A4V2PXR3"/>
<sequence length="139" mass="16366">MNKVTLKYEIDLNFILIAITCPLKDYRLCYYINKLTSLDLRKTEDHETWIGDNTSLYFPKYSYINTTEETEFYLIGNKGCDTGYLLPELRGSDYFLIIKEFIDDIDLKAFYKALNEIPYIVVATEIDPQKLKSKENLVF</sequence>
<organism evidence="1 2">
    <name type="scientific">Albibacterium bauzanense</name>
    <dbReference type="NCBI Taxonomy" id="653929"/>
    <lineage>
        <taxon>Bacteria</taxon>
        <taxon>Pseudomonadati</taxon>
        <taxon>Bacteroidota</taxon>
        <taxon>Sphingobacteriia</taxon>
        <taxon>Sphingobacteriales</taxon>
        <taxon>Sphingobacteriaceae</taxon>
        <taxon>Albibacterium</taxon>
    </lineage>
</organism>
<protein>
    <recommendedName>
        <fullName evidence="3">IPExxxVDY family protein</fullName>
    </recommendedName>
</protein>
<dbReference type="Proteomes" id="UP000294616">
    <property type="component" value="Unassembled WGS sequence"/>
</dbReference>
<dbReference type="EMBL" id="SMGO01000002">
    <property type="protein sequence ID" value="TCK83041.1"/>
    <property type="molecule type" value="Genomic_DNA"/>
</dbReference>
<evidence type="ECO:0008006" key="3">
    <source>
        <dbReference type="Google" id="ProtNLM"/>
    </source>
</evidence>
<accession>A0A4V2PXR3</accession>
<dbReference type="OrthoDB" id="676614at2"/>
<gene>
    <name evidence="1" type="ORF">C8N28_1628</name>
</gene>
<evidence type="ECO:0000313" key="1">
    <source>
        <dbReference type="EMBL" id="TCK83041.1"/>
    </source>
</evidence>
<proteinExistence type="predicted"/>
<keyword evidence="2" id="KW-1185">Reference proteome</keyword>
<dbReference type="RefSeq" id="WP_132223530.1">
    <property type="nucleotide sequence ID" value="NZ_SMGO01000002.1"/>
</dbReference>
<dbReference type="NCBIfam" id="NF033205">
    <property type="entry name" value="IPExxxVDY"/>
    <property type="match status" value="1"/>
</dbReference>
<dbReference type="InterPro" id="IPR047690">
    <property type="entry name" value="IPExxxVDY_fam"/>
</dbReference>
<evidence type="ECO:0000313" key="2">
    <source>
        <dbReference type="Proteomes" id="UP000294616"/>
    </source>
</evidence>
<reference evidence="1 2" key="1">
    <citation type="submission" date="2019-03" db="EMBL/GenBank/DDBJ databases">
        <title>Genomic Encyclopedia of Archaeal and Bacterial Type Strains, Phase II (KMG-II): from individual species to whole genera.</title>
        <authorList>
            <person name="Goeker M."/>
        </authorList>
    </citation>
    <scope>NUCLEOTIDE SEQUENCE [LARGE SCALE GENOMIC DNA]</scope>
    <source>
        <strain evidence="1 2">DSM 22554</strain>
    </source>
</reference>